<dbReference type="GO" id="GO:0008235">
    <property type="term" value="F:metalloexopeptidase activity"/>
    <property type="evidence" value="ECO:0007669"/>
    <property type="project" value="InterPro"/>
</dbReference>
<dbReference type="InterPro" id="IPR007484">
    <property type="entry name" value="Peptidase_M28"/>
</dbReference>
<gene>
    <name evidence="2" type="ORF">Q31a_04100</name>
</gene>
<keyword evidence="2" id="KW-0378">Hydrolase</keyword>
<dbReference type="GO" id="GO:0006508">
    <property type="term" value="P:proteolysis"/>
    <property type="evidence" value="ECO:0007669"/>
    <property type="project" value="InterPro"/>
</dbReference>
<feature type="domain" description="Peptidase M28" evidence="1">
    <location>
        <begin position="255"/>
        <end position="455"/>
    </location>
</feature>
<evidence type="ECO:0000259" key="1">
    <source>
        <dbReference type="Pfam" id="PF04389"/>
    </source>
</evidence>
<evidence type="ECO:0000313" key="2">
    <source>
        <dbReference type="EMBL" id="QDV22127.1"/>
    </source>
</evidence>
<dbReference type="InterPro" id="IPR045175">
    <property type="entry name" value="M28_fam"/>
</dbReference>
<sequence>MTMKLSLLPVYLLGVSLFFPTRGWAEAPPQLVDLSPNEYAALERISVNAVAGTISFLAADELEGRGTPSRGLKIATAYAASRLRAAGATGLGPAGSFYLESSLEVVHTSSHGLTVRGQDGAGFRSSLIDGRDASLEFQGEVPRANTKTAAQQRYAGPVLLPVGEEDQTWPPPTPWLRREANRLQQQGATAILLEASSNSTFWNLATTRQQTVRVDRSRDRYALPIVVVEVGSLTDNHLLELSIPANIVESTTVRNVAGIIRGSDSVLADEAVLFTAHIDHLGLTASGEDRVYNGADDDATGVTAVLGLADAYGSLETAPRRSVIFTLFWGEELGLLGSKQFAQAPPWPLDKIIANINIEMIGRPEAEAENKMWMTGWEASDLGELMNAGSRRLAVETFQHPSYSARLYRASDNFSFVQQGVIAHSFSAGSLHDDYHQPSDEWEKLNLPHMTQVMRGLFAGSLPLAQGEVTPSKR</sequence>
<dbReference type="KEGG" id="ahel:Q31a_04100"/>
<keyword evidence="3" id="KW-1185">Reference proteome</keyword>
<proteinExistence type="predicted"/>
<dbReference type="PANTHER" id="PTHR12147">
    <property type="entry name" value="METALLOPEPTIDASE M28 FAMILY MEMBER"/>
    <property type="match status" value="1"/>
</dbReference>
<reference evidence="2 3" key="1">
    <citation type="submission" date="2019-02" db="EMBL/GenBank/DDBJ databases">
        <title>Deep-cultivation of Planctomycetes and their phenomic and genomic characterization uncovers novel biology.</title>
        <authorList>
            <person name="Wiegand S."/>
            <person name="Jogler M."/>
            <person name="Boedeker C."/>
            <person name="Pinto D."/>
            <person name="Vollmers J."/>
            <person name="Rivas-Marin E."/>
            <person name="Kohn T."/>
            <person name="Peeters S.H."/>
            <person name="Heuer A."/>
            <person name="Rast P."/>
            <person name="Oberbeckmann S."/>
            <person name="Bunk B."/>
            <person name="Jeske O."/>
            <person name="Meyerdierks A."/>
            <person name="Storesund J.E."/>
            <person name="Kallscheuer N."/>
            <person name="Luecker S."/>
            <person name="Lage O.M."/>
            <person name="Pohl T."/>
            <person name="Merkel B.J."/>
            <person name="Hornburger P."/>
            <person name="Mueller R.-W."/>
            <person name="Bruemmer F."/>
            <person name="Labrenz M."/>
            <person name="Spormann A.M."/>
            <person name="Op den Camp H."/>
            <person name="Overmann J."/>
            <person name="Amann R."/>
            <person name="Jetten M.S.M."/>
            <person name="Mascher T."/>
            <person name="Medema M.H."/>
            <person name="Devos D.P."/>
            <person name="Kaster A.-K."/>
            <person name="Ovreas L."/>
            <person name="Rohde M."/>
            <person name="Galperin M.Y."/>
            <person name="Jogler C."/>
        </authorList>
    </citation>
    <scope>NUCLEOTIDE SEQUENCE [LARGE SCALE GENOMIC DNA]</scope>
    <source>
        <strain evidence="2 3">Q31a</strain>
    </source>
</reference>
<dbReference type="SUPFAM" id="SSF53187">
    <property type="entry name" value="Zn-dependent exopeptidases"/>
    <property type="match status" value="1"/>
</dbReference>
<dbReference type="RefSeq" id="WP_145073189.1">
    <property type="nucleotide sequence ID" value="NZ_CP036298.1"/>
</dbReference>
<dbReference type="Proteomes" id="UP000318017">
    <property type="component" value="Chromosome"/>
</dbReference>
<dbReference type="Gene3D" id="3.40.630.10">
    <property type="entry name" value="Zn peptidases"/>
    <property type="match status" value="1"/>
</dbReference>
<accession>A0A518G0J2</accession>
<dbReference type="GO" id="GO:0004177">
    <property type="term" value="F:aminopeptidase activity"/>
    <property type="evidence" value="ECO:0007669"/>
    <property type="project" value="UniProtKB-KW"/>
</dbReference>
<dbReference type="Pfam" id="PF04389">
    <property type="entry name" value="Peptidase_M28"/>
    <property type="match status" value="1"/>
</dbReference>
<keyword evidence="2" id="KW-0645">Protease</keyword>
<dbReference type="EC" id="3.4.11.10" evidence="2"/>
<name>A0A518G0J2_9BACT</name>
<dbReference type="EMBL" id="CP036298">
    <property type="protein sequence ID" value="QDV22127.1"/>
    <property type="molecule type" value="Genomic_DNA"/>
</dbReference>
<dbReference type="AlphaFoldDB" id="A0A518G0J2"/>
<organism evidence="2 3">
    <name type="scientific">Aureliella helgolandensis</name>
    <dbReference type="NCBI Taxonomy" id="2527968"/>
    <lineage>
        <taxon>Bacteria</taxon>
        <taxon>Pseudomonadati</taxon>
        <taxon>Planctomycetota</taxon>
        <taxon>Planctomycetia</taxon>
        <taxon>Pirellulales</taxon>
        <taxon>Pirellulaceae</taxon>
        <taxon>Aureliella</taxon>
    </lineage>
</organism>
<protein>
    <submittedName>
        <fullName evidence="2">Bacterial leucyl aminopeptidase</fullName>
        <ecNumber evidence="2">3.4.11.10</ecNumber>
    </submittedName>
</protein>
<keyword evidence="2" id="KW-0031">Aminopeptidase</keyword>
<evidence type="ECO:0000313" key="3">
    <source>
        <dbReference type="Proteomes" id="UP000318017"/>
    </source>
</evidence>
<dbReference type="OrthoDB" id="280610at2"/>
<dbReference type="PANTHER" id="PTHR12147:SF26">
    <property type="entry name" value="PEPTIDASE M28 DOMAIN-CONTAINING PROTEIN"/>
    <property type="match status" value="1"/>
</dbReference>